<comment type="function">
    <text evidence="12">Catalyzes the attachment of serine to tRNA(Ser). Is also able to aminoacylate tRNA(Sec) with serine, to form the misacylated tRNA L-seryl-tRNA(Sec), which will be further converted into selenocysteinyl-tRNA(Sec).</text>
</comment>
<keyword evidence="7 12" id="KW-0067">ATP-binding</keyword>
<keyword evidence="5 12" id="KW-0436">Ligase</keyword>
<dbReference type="InterPro" id="IPR006195">
    <property type="entry name" value="aa-tRNA-synth_II"/>
</dbReference>
<accession>A0A897NDY8</accession>
<feature type="coiled-coil region" evidence="15">
    <location>
        <begin position="84"/>
        <end position="125"/>
    </location>
</feature>
<dbReference type="InterPro" id="IPR010978">
    <property type="entry name" value="tRNA-bd_arm"/>
</dbReference>
<feature type="binding site" evidence="13">
    <location>
        <position position="423"/>
    </location>
    <ligand>
        <name>L-serine</name>
        <dbReference type="ChEBI" id="CHEBI:33384"/>
    </ligand>
</feature>
<sequence>MQLPTTVSLRFSPVVQNPRVMIPRQYLREQPERIRDAIEKKGVEGVDLDRVLDIDEQWRDLKARGDELRHERNEISSRIGELKQDGKEAQAQEAIERSQQLKDELQEVEERADELGAKLEDALLEIPQIPHEDVPVGDDESDNVERYRRGFDDLRELPGEVVPHYDLGEELDVLDFDRGAKVSGGGFYFLKGEAARLEHALIGFMRDVHREQGYREVFPPIPVRSKSMEGTGQFPKFVDDAYRLGGGNDEPYDDDDLWLCPTAEVPVTNMHRDEILLDDDLPLKYQAYTPNFRREAGEHGTETRGMVRVHQFNKVEMVNFVRPEDSYDRLEGLLEEAEAVLDRLDLPYRVLEMCTGDMGFTQAKKYDIEVWAPGDDMDDGPEEGGRWLEVSSVSNFEDFQARRAGIRYRPERHESAEYVHTLNGSGLALPRVMVAILEYYQNDDGTVTIPEPLRPYMGGTELIEGQTPVGESAVGAGERE</sequence>
<dbReference type="Proteomes" id="UP000662973">
    <property type="component" value="Chromosome"/>
</dbReference>
<dbReference type="PROSITE" id="PS50862">
    <property type="entry name" value="AA_TRNA_LIGASE_II"/>
    <property type="match status" value="1"/>
</dbReference>
<feature type="binding site" evidence="12">
    <location>
        <position position="309"/>
    </location>
    <ligand>
        <name>ATP</name>
        <dbReference type="ChEBI" id="CHEBI:30616"/>
    </ligand>
</feature>
<dbReference type="Pfam" id="PF02403">
    <property type="entry name" value="Seryl_tRNA_N"/>
    <property type="match status" value="1"/>
</dbReference>
<comment type="catalytic activity">
    <reaction evidence="11 12">
        <text>tRNA(Ser) + L-serine + ATP = L-seryl-tRNA(Ser) + AMP + diphosphate + H(+)</text>
        <dbReference type="Rhea" id="RHEA:12292"/>
        <dbReference type="Rhea" id="RHEA-COMP:9669"/>
        <dbReference type="Rhea" id="RHEA-COMP:9703"/>
        <dbReference type="ChEBI" id="CHEBI:15378"/>
        <dbReference type="ChEBI" id="CHEBI:30616"/>
        <dbReference type="ChEBI" id="CHEBI:33019"/>
        <dbReference type="ChEBI" id="CHEBI:33384"/>
        <dbReference type="ChEBI" id="CHEBI:78442"/>
        <dbReference type="ChEBI" id="CHEBI:78533"/>
        <dbReference type="ChEBI" id="CHEBI:456215"/>
        <dbReference type="EC" id="6.1.1.11"/>
    </reaction>
</comment>
<comment type="domain">
    <text evidence="12">Consists of two distinct domains, a catalytic core and a N-terminal extension that is involved in tRNA binding.</text>
</comment>
<dbReference type="InterPro" id="IPR002314">
    <property type="entry name" value="aa-tRNA-synt_IIb"/>
</dbReference>
<feature type="binding site" evidence="13">
    <location>
        <position position="262"/>
    </location>
    <ligand>
        <name>L-serine</name>
        <dbReference type="ChEBI" id="CHEBI:33384"/>
    </ligand>
</feature>
<dbReference type="GO" id="GO:0016260">
    <property type="term" value="P:selenocysteine biosynthetic process"/>
    <property type="evidence" value="ECO:0007669"/>
    <property type="project" value="UniProtKB-UniRule"/>
</dbReference>
<evidence type="ECO:0000256" key="14">
    <source>
        <dbReference type="PIRSR" id="PIRSR001529-2"/>
    </source>
</evidence>
<comment type="catalytic activity">
    <reaction evidence="10 12">
        <text>tRNA(Sec) + L-serine + ATP = L-seryl-tRNA(Sec) + AMP + diphosphate + H(+)</text>
        <dbReference type="Rhea" id="RHEA:42580"/>
        <dbReference type="Rhea" id="RHEA-COMP:9742"/>
        <dbReference type="Rhea" id="RHEA-COMP:10128"/>
        <dbReference type="ChEBI" id="CHEBI:15378"/>
        <dbReference type="ChEBI" id="CHEBI:30616"/>
        <dbReference type="ChEBI" id="CHEBI:33019"/>
        <dbReference type="ChEBI" id="CHEBI:33384"/>
        <dbReference type="ChEBI" id="CHEBI:78442"/>
        <dbReference type="ChEBI" id="CHEBI:78533"/>
        <dbReference type="ChEBI" id="CHEBI:456215"/>
        <dbReference type="EC" id="6.1.1.11"/>
    </reaction>
</comment>
<dbReference type="InterPro" id="IPR015866">
    <property type="entry name" value="Ser-tRNA-synth_1_N"/>
</dbReference>
<comment type="pathway">
    <text evidence="2 12">Aminoacyl-tRNA biosynthesis; selenocysteinyl-tRNA(Sec) biosynthesis; L-seryl-tRNA(Sec) from L-serine and tRNA(Sec): step 1/1.</text>
</comment>
<feature type="binding site" evidence="12">
    <location>
        <position position="425"/>
    </location>
    <ligand>
        <name>L-serine</name>
        <dbReference type="ChEBI" id="CHEBI:33384"/>
    </ligand>
</feature>
<organism evidence="17 18">
    <name type="scientific">Halapricum desulfuricans</name>
    <dbReference type="NCBI Taxonomy" id="2841257"/>
    <lineage>
        <taxon>Archaea</taxon>
        <taxon>Methanobacteriati</taxon>
        <taxon>Methanobacteriota</taxon>
        <taxon>Stenosarchaea group</taxon>
        <taxon>Halobacteria</taxon>
        <taxon>Halobacteriales</taxon>
        <taxon>Haloarculaceae</taxon>
        <taxon>Halapricum</taxon>
    </lineage>
</organism>
<feature type="binding site" evidence="14">
    <location>
        <begin position="309"/>
        <end position="312"/>
    </location>
    <ligand>
        <name>ATP</name>
        <dbReference type="ChEBI" id="CHEBI:30616"/>
    </ligand>
</feature>
<dbReference type="GO" id="GO:0005737">
    <property type="term" value="C:cytoplasm"/>
    <property type="evidence" value="ECO:0007669"/>
    <property type="project" value="UniProtKB-SubCell"/>
</dbReference>
<dbReference type="InterPro" id="IPR002317">
    <property type="entry name" value="Ser-tRNA-ligase_type_1"/>
</dbReference>
<dbReference type="Gene3D" id="3.30.930.10">
    <property type="entry name" value="Bira Bifunctional Protein, Domain 2"/>
    <property type="match status" value="1"/>
</dbReference>
<evidence type="ECO:0000256" key="10">
    <source>
        <dbReference type="ARBA" id="ARBA00047929"/>
    </source>
</evidence>
<comment type="subcellular location">
    <subcellularLocation>
        <location evidence="1 12">Cytoplasm</location>
    </subcellularLocation>
</comment>
<dbReference type="InterPro" id="IPR042103">
    <property type="entry name" value="SerRS_1_N_sf"/>
</dbReference>
<feature type="binding site" evidence="12">
    <location>
        <begin position="262"/>
        <end position="264"/>
    </location>
    <ligand>
        <name>L-serine</name>
        <dbReference type="ChEBI" id="CHEBI:33384"/>
    </ligand>
</feature>
<dbReference type="GO" id="GO:0004828">
    <property type="term" value="F:serine-tRNA ligase activity"/>
    <property type="evidence" value="ECO:0007669"/>
    <property type="project" value="UniProtKB-UniRule"/>
</dbReference>
<evidence type="ECO:0000256" key="13">
    <source>
        <dbReference type="PIRSR" id="PIRSR001529-1"/>
    </source>
</evidence>
<feature type="binding site" evidence="12 14">
    <location>
        <begin position="389"/>
        <end position="392"/>
    </location>
    <ligand>
        <name>ATP</name>
        <dbReference type="ChEBI" id="CHEBI:30616"/>
    </ligand>
</feature>
<evidence type="ECO:0000313" key="18">
    <source>
        <dbReference type="Proteomes" id="UP000662973"/>
    </source>
</evidence>
<evidence type="ECO:0000256" key="7">
    <source>
        <dbReference type="ARBA" id="ARBA00022840"/>
    </source>
</evidence>
<evidence type="ECO:0000256" key="3">
    <source>
        <dbReference type="ARBA" id="ARBA00010728"/>
    </source>
</evidence>
<keyword evidence="6 12" id="KW-0547">Nucleotide-binding</keyword>
<dbReference type="AlphaFoldDB" id="A0A897NDY8"/>
<keyword evidence="8 12" id="KW-0648">Protein biosynthesis</keyword>
<evidence type="ECO:0000259" key="16">
    <source>
        <dbReference type="PROSITE" id="PS50862"/>
    </source>
</evidence>
<reference evidence="17 18" key="1">
    <citation type="submission" date="2020-11" db="EMBL/GenBank/DDBJ databases">
        <title>Carbohydrate-dependent, anaerobic sulfur respiration: A novel catabolism in halophilic archaea.</title>
        <authorList>
            <person name="Sorokin D.Y."/>
            <person name="Messina E."/>
            <person name="Smedile F."/>
            <person name="La Cono V."/>
            <person name="Hallsworth J.E."/>
            <person name="Yakimov M.M."/>
        </authorList>
    </citation>
    <scope>NUCLEOTIDE SEQUENCE [LARGE SCALE GENOMIC DNA]</scope>
    <source>
        <strain evidence="17 18">HSR12-2</strain>
    </source>
</reference>
<dbReference type="SUPFAM" id="SSF55681">
    <property type="entry name" value="Class II aaRS and biotin synthetases"/>
    <property type="match status" value="1"/>
</dbReference>
<feature type="binding site" evidence="12 14">
    <location>
        <begin position="293"/>
        <end position="295"/>
    </location>
    <ligand>
        <name>ATP</name>
        <dbReference type="ChEBI" id="CHEBI:30616"/>
    </ligand>
</feature>
<keyword evidence="15" id="KW-0175">Coiled coil</keyword>
<dbReference type="Pfam" id="PF00587">
    <property type="entry name" value="tRNA-synt_2b"/>
    <property type="match status" value="1"/>
</dbReference>
<evidence type="ECO:0000313" key="17">
    <source>
        <dbReference type="EMBL" id="QSG08606.1"/>
    </source>
</evidence>
<evidence type="ECO:0000256" key="8">
    <source>
        <dbReference type="ARBA" id="ARBA00022917"/>
    </source>
</evidence>
<feature type="binding site" evidence="12 13">
    <location>
        <position position="316"/>
    </location>
    <ligand>
        <name>L-serine</name>
        <dbReference type="ChEBI" id="CHEBI:33384"/>
    </ligand>
</feature>
<evidence type="ECO:0000256" key="9">
    <source>
        <dbReference type="ARBA" id="ARBA00023146"/>
    </source>
</evidence>
<dbReference type="PANTHER" id="PTHR43697">
    <property type="entry name" value="SERYL-TRNA SYNTHETASE"/>
    <property type="match status" value="1"/>
</dbReference>
<dbReference type="EC" id="6.1.1.11" evidence="12"/>
<keyword evidence="9 12" id="KW-0030">Aminoacyl-tRNA synthetase</keyword>
<dbReference type="KEGG" id="hds:HSR122_1208"/>
<evidence type="ECO:0000256" key="4">
    <source>
        <dbReference type="ARBA" id="ARBA00022490"/>
    </source>
</evidence>
<dbReference type="PIRSF" id="PIRSF001529">
    <property type="entry name" value="Ser-tRNA-synth_IIa"/>
    <property type="match status" value="1"/>
</dbReference>
<dbReference type="Gene3D" id="1.10.287.40">
    <property type="entry name" value="Serine-tRNA synthetase, tRNA binding domain"/>
    <property type="match status" value="1"/>
</dbReference>
<evidence type="ECO:0000256" key="11">
    <source>
        <dbReference type="ARBA" id="ARBA00048823"/>
    </source>
</evidence>
<gene>
    <name evidence="12 17" type="primary">serS</name>
    <name evidence="17" type="ORF">HSR122_1208</name>
</gene>
<evidence type="ECO:0000256" key="15">
    <source>
        <dbReference type="SAM" id="Coils"/>
    </source>
</evidence>
<dbReference type="HAMAP" id="MF_00176">
    <property type="entry name" value="Ser_tRNA_synth_type1"/>
    <property type="match status" value="1"/>
</dbReference>
<evidence type="ECO:0000256" key="1">
    <source>
        <dbReference type="ARBA" id="ARBA00004496"/>
    </source>
</evidence>
<name>A0A897NDY8_9EURY</name>
<feature type="domain" description="Aminoacyl-transfer RNA synthetases class-II family profile" evidence="16">
    <location>
        <begin position="163"/>
        <end position="450"/>
    </location>
</feature>
<protein>
    <recommendedName>
        <fullName evidence="12">Serine--tRNA ligase</fullName>
        <ecNumber evidence="12">6.1.1.11</ecNumber>
    </recommendedName>
    <alternativeName>
        <fullName evidence="12">Seryl-tRNA synthetase</fullName>
        <shortName evidence="12">SerRS</shortName>
    </alternativeName>
    <alternativeName>
        <fullName evidence="12">Seryl-tRNA(Ser/Sec) synthetase</fullName>
    </alternativeName>
</protein>
<dbReference type="GO" id="GO:0005524">
    <property type="term" value="F:ATP binding"/>
    <property type="evidence" value="ECO:0007669"/>
    <property type="project" value="UniProtKB-UniRule"/>
</dbReference>
<dbReference type="CDD" id="cd00770">
    <property type="entry name" value="SerRS_core"/>
    <property type="match status" value="1"/>
</dbReference>
<dbReference type="PANTHER" id="PTHR43697:SF1">
    <property type="entry name" value="SERINE--TRNA LIGASE"/>
    <property type="match status" value="1"/>
</dbReference>
<dbReference type="SUPFAM" id="SSF46589">
    <property type="entry name" value="tRNA-binding arm"/>
    <property type="match status" value="1"/>
</dbReference>
<comment type="subunit">
    <text evidence="12">Homodimer. The tRNA molecule binds across the dimer.</text>
</comment>
<dbReference type="GO" id="GO:0006434">
    <property type="term" value="P:seryl-tRNA aminoacylation"/>
    <property type="evidence" value="ECO:0007669"/>
    <property type="project" value="UniProtKB-UniRule"/>
</dbReference>
<comment type="similarity">
    <text evidence="3 12">Belongs to the class-II aminoacyl-tRNA synthetase family. Type-1 seryl-tRNA synthetase subfamily.</text>
</comment>
<dbReference type="NCBIfam" id="TIGR00414">
    <property type="entry name" value="serS"/>
    <property type="match status" value="1"/>
</dbReference>
<dbReference type="InterPro" id="IPR033729">
    <property type="entry name" value="SerRS_core"/>
</dbReference>
<dbReference type="UniPathway" id="UPA00906">
    <property type="reaction ID" value="UER00895"/>
</dbReference>
<evidence type="ECO:0000256" key="5">
    <source>
        <dbReference type="ARBA" id="ARBA00022598"/>
    </source>
</evidence>
<feature type="binding site" evidence="13">
    <location>
        <position position="293"/>
    </location>
    <ligand>
        <name>L-serine</name>
        <dbReference type="ChEBI" id="CHEBI:33384"/>
    </ligand>
</feature>
<evidence type="ECO:0000256" key="2">
    <source>
        <dbReference type="ARBA" id="ARBA00005045"/>
    </source>
</evidence>
<dbReference type="EMBL" id="CP064788">
    <property type="protein sequence ID" value="QSG08606.1"/>
    <property type="molecule type" value="Genomic_DNA"/>
</dbReference>
<evidence type="ECO:0000256" key="6">
    <source>
        <dbReference type="ARBA" id="ARBA00022741"/>
    </source>
</evidence>
<evidence type="ECO:0000256" key="12">
    <source>
        <dbReference type="HAMAP-Rule" id="MF_00176"/>
    </source>
</evidence>
<proteinExistence type="inferred from homology"/>
<keyword evidence="4 12" id="KW-0963">Cytoplasm</keyword>
<keyword evidence="18" id="KW-1185">Reference proteome</keyword>
<dbReference type="InterPro" id="IPR045864">
    <property type="entry name" value="aa-tRNA-synth_II/BPL/LPL"/>
</dbReference>
<dbReference type="PRINTS" id="PR00981">
    <property type="entry name" value="TRNASYNTHSER"/>
</dbReference>